<reference evidence="2" key="1">
    <citation type="submission" date="2022-06" db="EMBL/GenBank/DDBJ databases">
        <title>Genome public.</title>
        <authorList>
            <person name="Sun Q."/>
        </authorList>
    </citation>
    <scope>NUCLEOTIDE SEQUENCE</scope>
    <source>
        <strain evidence="2">CWNU-1</strain>
    </source>
</reference>
<dbReference type="RefSeq" id="WP_250920671.1">
    <property type="nucleotide sequence ID" value="NZ_JAMQAW010000024.1"/>
</dbReference>
<evidence type="ECO:0000313" key="3">
    <source>
        <dbReference type="Proteomes" id="UP001431429"/>
    </source>
</evidence>
<accession>A0ABT0UQF2</accession>
<protein>
    <submittedName>
        <fullName evidence="2">Uncharacterized protein</fullName>
    </submittedName>
</protein>
<evidence type="ECO:0000313" key="2">
    <source>
        <dbReference type="EMBL" id="MCM2390335.1"/>
    </source>
</evidence>
<evidence type="ECO:0000256" key="1">
    <source>
        <dbReference type="SAM" id="MobiDB-lite"/>
    </source>
</evidence>
<dbReference type="EMBL" id="JAMQAW010000024">
    <property type="protein sequence ID" value="MCM2390335.1"/>
    <property type="molecule type" value="Genomic_DNA"/>
</dbReference>
<feature type="region of interest" description="Disordered" evidence="1">
    <location>
        <begin position="1"/>
        <end position="38"/>
    </location>
</feature>
<name>A0ABT0UQF2_9ACTN</name>
<proteinExistence type="predicted"/>
<gene>
    <name evidence="2" type="ORF">NBG84_18895</name>
</gene>
<organism evidence="2 3">
    <name type="scientific">Streptomyces albipurpureus</name>
    <dbReference type="NCBI Taxonomy" id="2897419"/>
    <lineage>
        <taxon>Bacteria</taxon>
        <taxon>Bacillati</taxon>
        <taxon>Actinomycetota</taxon>
        <taxon>Actinomycetes</taxon>
        <taxon>Kitasatosporales</taxon>
        <taxon>Streptomycetaceae</taxon>
        <taxon>Streptomyces</taxon>
    </lineage>
</organism>
<comment type="caution">
    <text evidence="2">The sequence shown here is derived from an EMBL/GenBank/DDBJ whole genome shotgun (WGS) entry which is preliminary data.</text>
</comment>
<keyword evidence="3" id="KW-1185">Reference proteome</keyword>
<dbReference type="Proteomes" id="UP001431429">
    <property type="component" value="Unassembled WGS sequence"/>
</dbReference>
<sequence>MSVWKNAKGYGSGSRQSKRDYAPGSWVSWTTPHGRRRTGVVTADPFTVAAAKRAAGVGGAKESRTRVAVVPSDGGDTIPLCLPNGNNPDALVKDDGRWRHVATAHYQTQREEETAA</sequence>